<dbReference type="Gene3D" id="3.40.50.150">
    <property type="entry name" value="Vaccinia Virus protein VP39"/>
    <property type="match status" value="1"/>
</dbReference>
<accession>U6KUI3</accession>
<dbReference type="GO" id="GO:0016274">
    <property type="term" value="F:protein-arginine N-methyltransferase activity"/>
    <property type="evidence" value="ECO:0007669"/>
    <property type="project" value="InterPro"/>
</dbReference>
<dbReference type="OrthoDB" id="7848332at2759"/>
<dbReference type="InterPro" id="IPR029063">
    <property type="entry name" value="SAM-dependent_MTases_sf"/>
</dbReference>
<evidence type="ECO:0000259" key="9">
    <source>
        <dbReference type="Pfam" id="PF22528"/>
    </source>
</evidence>
<evidence type="ECO:0000256" key="5">
    <source>
        <dbReference type="ARBA" id="ARBA00023242"/>
    </source>
</evidence>
<reference evidence="10" key="2">
    <citation type="submission" date="2013-10" db="EMBL/GenBank/DDBJ databases">
        <authorList>
            <person name="Aslett M."/>
        </authorList>
    </citation>
    <scope>NUCLEOTIDE SEQUENCE [LARGE SCALE GENOMIC DNA]</scope>
    <source>
        <strain evidence="10">Houghton</strain>
    </source>
</reference>
<dbReference type="GeneID" id="25254768"/>
<dbReference type="EMBL" id="HG675673">
    <property type="protein sequence ID" value="CDJ41812.1"/>
    <property type="molecule type" value="Genomic_DNA"/>
</dbReference>
<dbReference type="GO" id="GO:0005634">
    <property type="term" value="C:nucleus"/>
    <property type="evidence" value="ECO:0007669"/>
    <property type="project" value="UniProtKB-SubCell"/>
</dbReference>
<feature type="compositionally biased region" description="Gly residues" evidence="7">
    <location>
        <begin position="28"/>
        <end position="41"/>
    </location>
</feature>
<dbReference type="InterPro" id="IPR041698">
    <property type="entry name" value="Methyltransf_25"/>
</dbReference>
<dbReference type="RefSeq" id="XP_013232562.1">
    <property type="nucleotide sequence ID" value="XM_013377108.1"/>
</dbReference>
<dbReference type="OMA" id="CTHTKVK"/>
<evidence type="ECO:0000256" key="6">
    <source>
        <dbReference type="PROSITE-ProRule" id="PRU01015"/>
    </source>
</evidence>
<feature type="domain" description="Methyltransferase" evidence="8">
    <location>
        <begin position="119"/>
        <end position="191"/>
    </location>
</feature>
<evidence type="ECO:0000256" key="2">
    <source>
        <dbReference type="ARBA" id="ARBA00022603"/>
    </source>
</evidence>
<name>U6KUI3_EIMTE</name>
<dbReference type="SUPFAM" id="SSF53335">
    <property type="entry name" value="S-adenosyl-L-methionine-dependent methyltransferases"/>
    <property type="match status" value="1"/>
</dbReference>
<feature type="region of interest" description="Disordered" evidence="7">
    <location>
        <begin position="1"/>
        <end position="43"/>
    </location>
</feature>
<sequence length="400" mass="45004">MESGQNHQKGALPSHAKGNGISANNGGSQTGNGSVRGGRGGRPAYAQSLQCQKLSPEEKAAFSADWKQLQQDDISSADYYFNSYAHFSIHEEMIKDSVRTCSYQRAIMDNQHLFRGKVVLDVGSGTGILSLFAARAGAKHVYGIECSEIVRIARKVAAANGLEDRVTFVEGKAEEIELPVEKVDIIVSEWMGYFLLYESMLDTVIFCRDKWLAEDGLMFPDRAHLYLAAIEDADYKEEKVGYWDNVYGLDFSCVKTCIMEEPIVDTVDEGAVATTSCCVLEIDLATCKPEDLDFCAAYSIQLRRKDFLHAFVAWFDVVFSKCHKPVILSTSPHNRYTHWKQTVFYMEHVLVGEVGDTVKGLIAVKKNKKNPRDLDIKISYEFQNRHTLKPISNTQFYRLR</sequence>
<dbReference type="Pfam" id="PF22528">
    <property type="entry name" value="PRMT_C"/>
    <property type="match status" value="1"/>
</dbReference>
<comment type="subcellular location">
    <subcellularLocation>
        <location evidence="1">Nucleus</location>
    </subcellularLocation>
</comment>
<evidence type="ECO:0000313" key="11">
    <source>
        <dbReference type="Proteomes" id="UP000030747"/>
    </source>
</evidence>
<evidence type="ECO:0000259" key="8">
    <source>
        <dbReference type="Pfam" id="PF13649"/>
    </source>
</evidence>
<dbReference type="FunFam" id="2.70.160.11:FF:000001">
    <property type="entry name" value="Blast:Protein arginine N-methyltransferase 1"/>
    <property type="match status" value="1"/>
</dbReference>
<dbReference type="GO" id="GO:0042054">
    <property type="term" value="F:histone methyltransferase activity"/>
    <property type="evidence" value="ECO:0007669"/>
    <property type="project" value="TreeGrafter"/>
</dbReference>
<dbReference type="InterPro" id="IPR025799">
    <property type="entry name" value="Arg_MeTrfase"/>
</dbReference>
<protein>
    <submittedName>
        <fullName evidence="10">Arginine N-methyltransferase 1, putative</fullName>
    </submittedName>
</protein>
<dbReference type="AlphaFoldDB" id="U6KUI3"/>
<keyword evidence="2 6" id="KW-0489">Methyltransferase</keyword>
<keyword evidence="5" id="KW-0539">Nucleus</keyword>
<dbReference type="CDD" id="cd02440">
    <property type="entry name" value="AdoMet_MTases"/>
    <property type="match status" value="1"/>
</dbReference>
<dbReference type="PANTHER" id="PTHR11006">
    <property type="entry name" value="PROTEIN ARGININE N-METHYLTRANSFERASE"/>
    <property type="match status" value="1"/>
</dbReference>
<keyword evidence="3 6" id="KW-0808">Transferase</keyword>
<dbReference type="FunFam" id="3.40.50.150:FF:000116">
    <property type="entry name" value="probable protein arginine N-methyltransferase 1"/>
    <property type="match status" value="1"/>
</dbReference>
<dbReference type="Proteomes" id="UP000030747">
    <property type="component" value="Unassembled WGS sequence"/>
</dbReference>
<dbReference type="VEuPathDB" id="ToxoDB:ETH_00028375"/>
<gene>
    <name evidence="10" type="ORF">ETH_00028375</name>
</gene>
<evidence type="ECO:0000256" key="3">
    <source>
        <dbReference type="ARBA" id="ARBA00022679"/>
    </source>
</evidence>
<dbReference type="GO" id="GO:0032259">
    <property type="term" value="P:methylation"/>
    <property type="evidence" value="ECO:0007669"/>
    <property type="project" value="UniProtKB-KW"/>
</dbReference>
<proteinExistence type="predicted"/>
<evidence type="ECO:0000256" key="7">
    <source>
        <dbReference type="SAM" id="MobiDB-lite"/>
    </source>
</evidence>
<feature type="domain" description="Protein arginine N-methyltransferase" evidence="9">
    <location>
        <begin position="221"/>
        <end position="384"/>
    </location>
</feature>
<evidence type="ECO:0000256" key="1">
    <source>
        <dbReference type="ARBA" id="ARBA00004123"/>
    </source>
</evidence>
<evidence type="ECO:0000256" key="4">
    <source>
        <dbReference type="ARBA" id="ARBA00022691"/>
    </source>
</evidence>
<keyword evidence="4 6" id="KW-0949">S-adenosyl-L-methionine</keyword>
<organism evidence="10 11">
    <name type="scientific">Eimeria tenella</name>
    <name type="common">Coccidian parasite</name>
    <dbReference type="NCBI Taxonomy" id="5802"/>
    <lineage>
        <taxon>Eukaryota</taxon>
        <taxon>Sar</taxon>
        <taxon>Alveolata</taxon>
        <taxon>Apicomplexa</taxon>
        <taxon>Conoidasida</taxon>
        <taxon>Coccidia</taxon>
        <taxon>Eucoccidiorida</taxon>
        <taxon>Eimeriorina</taxon>
        <taxon>Eimeriidae</taxon>
        <taxon>Eimeria</taxon>
    </lineage>
</organism>
<dbReference type="PROSITE" id="PS51678">
    <property type="entry name" value="SAM_MT_PRMT"/>
    <property type="match status" value="1"/>
</dbReference>
<dbReference type="InterPro" id="IPR055135">
    <property type="entry name" value="PRMT_dom"/>
</dbReference>
<dbReference type="Gene3D" id="2.70.160.11">
    <property type="entry name" value="Hnrnp arginine n-methyltransferase1"/>
    <property type="match status" value="1"/>
</dbReference>
<dbReference type="VEuPathDB" id="ToxoDB:ETH2_0316200"/>
<evidence type="ECO:0000313" key="10">
    <source>
        <dbReference type="EMBL" id="CDJ41812.1"/>
    </source>
</evidence>
<dbReference type="Pfam" id="PF13649">
    <property type="entry name" value="Methyltransf_25"/>
    <property type="match status" value="1"/>
</dbReference>
<keyword evidence="11" id="KW-1185">Reference proteome</keyword>
<dbReference type="PANTHER" id="PTHR11006:SF53">
    <property type="entry name" value="PROTEIN ARGININE N-METHYLTRANSFERASE 3"/>
    <property type="match status" value="1"/>
</dbReference>
<reference evidence="10" key="1">
    <citation type="submission" date="2013-10" db="EMBL/GenBank/DDBJ databases">
        <title>Genomic analysis of the causative agents of coccidiosis in chickens.</title>
        <authorList>
            <person name="Reid A.J."/>
            <person name="Blake D."/>
            <person name="Billington K."/>
            <person name="Browne H."/>
            <person name="Dunn M."/>
            <person name="Hung S."/>
            <person name="Kawahara F."/>
            <person name="Miranda-Saavedra D."/>
            <person name="Mourier T."/>
            <person name="Nagra H."/>
            <person name="Otto T.D."/>
            <person name="Rawlings N."/>
            <person name="Sanchez A."/>
            <person name="Sanders M."/>
            <person name="Subramaniam C."/>
            <person name="Tay Y."/>
            <person name="Dear P."/>
            <person name="Doerig C."/>
            <person name="Gruber A."/>
            <person name="Parkinson J."/>
            <person name="Shirley M."/>
            <person name="Wan K.L."/>
            <person name="Berriman M."/>
            <person name="Tomley F."/>
            <person name="Pain A."/>
        </authorList>
    </citation>
    <scope>NUCLEOTIDE SEQUENCE [LARGE SCALE GENOMIC DNA]</scope>
    <source>
        <strain evidence="10">Houghton</strain>
    </source>
</reference>